<accession>A0A8S0YXZ6</accession>
<organism evidence="2 3">
    <name type="scientific">Arctia plantaginis</name>
    <name type="common">Wood tiger moth</name>
    <name type="synonym">Phalaena plantaginis</name>
    <dbReference type="NCBI Taxonomy" id="874455"/>
    <lineage>
        <taxon>Eukaryota</taxon>
        <taxon>Metazoa</taxon>
        <taxon>Ecdysozoa</taxon>
        <taxon>Arthropoda</taxon>
        <taxon>Hexapoda</taxon>
        <taxon>Insecta</taxon>
        <taxon>Pterygota</taxon>
        <taxon>Neoptera</taxon>
        <taxon>Endopterygota</taxon>
        <taxon>Lepidoptera</taxon>
        <taxon>Glossata</taxon>
        <taxon>Ditrysia</taxon>
        <taxon>Noctuoidea</taxon>
        <taxon>Erebidae</taxon>
        <taxon>Arctiinae</taxon>
        <taxon>Arctia</taxon>
    </lineage>
</organism>
<feature type="compositionally biased region" description="Low complexity" evidence="1">
    <location>
        <begin position="1"/>
        <end position="14"/>
    </location>
</feature>
<keyword evidence="3" id="KW-1185">Reference proteome</keyword>
<sequence>MELGLRTRAATRGGRSPDAWRRADAMPGSAAVKTDILRMRERRAGLRGFARGEATAIDTGPREANMQPPGTRGEASRSGRTRLHCVPSADGATLLGSDRLDIEHQITTLLVITKQSYEPIRPVLKNIKNNCKGVKILSTFGCQKLVEKVSWLTVKKLTRAEV</sequence>
<reference evidence="2 3" key="1">
    <citation type="submission" date="2020-04" db="EMBL/GenBank/DDBJ databases">
        <authorList>
            <person name="Wallbank WR R."/>
            <person name="Pardo Diaz C."/>
            <person name="Kozak K."/>
            <person name="Martin S."/>
            <person name="Jiggins C."/>
            <person name="Moest M."/>
            <person name="Warren A I."/>
            <person name="Byers J.R.P. K."/>
            <person name="Montejo-Kovacevich G."/>
            <person name="Yen C E."/>
        </authorList>
    </citation>
    <scope>NUCLEOTIDE SEQUENCE [LARGE SCALE GENOMIC DNA]</scope>
</reference>
<feature type="region of interest" description="Disordered" evidence="1">
    <location>
        <begin position="1"/>
        <end position="26"/>
    </location>
</feature>
<protein>
    <submittedName>
        <fullName evidence="2">Uncharacterized protein</fullName>
    </submittedName>
</protein>
<dbReference type="OrthoDB" id="7190714at2759"/>
<dbReference type="Proteomes" id="UP000494106">
    <property type="component" value="Unassembled WGS sequence"/>
</dbReference>
<proteinExistence type="predicted"/>
<gene>
    <name evidence="2" type="ORF">APLA_LOCUS1998</name>
</gene>
<evidence type="ECO:0000256" key="1">
    <source>
        <dbReference type="SAM" id="MobiDB-lite"/>
    </source>
</evidence>
<comment type="caution">
    <text evidence="2">The sequence shown here is derived from an EMBL/GenBank/DDBJ whole genome shotgun (WGS) entry which is preliminary data.</text>
</comment>
<name>A0A8S0YXZ6_ARCPL</name>
<evidence type="ECO:0000313" key="2">
    <source>
        <dbReference type="EMBL" id="CAB3224495.1"/>
    </source>
</evidence>
<dbReference type="EMBL" id="CADEBC010000147">
    <property type="protein sequence ID" value="CAB3224495.1"/>
    <property type="molecule type" value="Genomic_DNA"/>
</dbReference>
<dbReference type="AlphaFoldDB" id="A0A8S0YXZ6"/>
<feature type="region of interest" description="Disordered" evidence="1">
    <location>
        <begin position="54"/>
        <end position="81"/>
    </location>
</feature>
<evidence type="ECO:0000313" key="3">
    <source>
        <dbReference type="Proteomes" id="UP000494106"/>
    </source>
</evidence>